<dbReference type="InterPro" id="IPR002582">
    <property type="entry name" value="ACPS"/>
</dbReference>
<keyword evidence="3 8" id="KW-0479">Metal-binding</keyword>
<evidence type="ECO:0000256" key="3">
    <source>
        <dbReference type="ARBA" id="ARBA00022723"/>
    </source>
</evidence>
<comment type="catalytic activity">
    <reaction evidence="8">
        <text>apo-[ACP] + CoA = holo-[ACP] + adenosine 3',5'-bisphosphate + H(+)</text>
        <dbReference type="Rhea" id="RHEA:12068"/>
        <dbReference type="Rhea" id="RHEA-COMP:9685"/>
        <dbReference type="Rhea" id="RHEA-COMP:9690"/>
        <dbReference type="ChEBI" id="CHEBI:15378"/>
        <dbReference type="ChEBI" id="CHEBI:29999"/>
        <dbReference type="ChEBI" id="CHEBI:57287"/>
        <dbReference type="ChEBI" id="CHEBI:58343"/>
        <dbReference type="ChEBI" id="CHEBI:64479"/>
        <dbReference type="EC" id="2.7.8.7"/>
    </reaction>
</comment>
<feature type="binding site" evidence="8">
    <location>
        <position position="59"/>
    </location>
    <ligand>
        <name>Mg(2+)</name>
        <dbReference type="ChEBI" id="CHEBI:18420"/>
    </ligand>
</feature>
<dbReference type="Gene3D" id="3.90.470.20">
    <property type="entry name" value="4'-phosphopantetheinyl transferase domain"/>
    <property type="match status" value="1"/>
</dbReference>
<evidence type="ECO:0000259" key="9">
    <source>
        <dbReference type="Pfam" id="PF01648"/>
    </source>
</evidence>
<keyword evidence="11" id="KW-1185">Reference proteome</keyword>
<keyword evidence="8" id="KW-0963">Cytoplasm</keyword>
<evidence type="ECO:0000256" key="6">
    <source>
        <dbReference type="ARBA" id="ARBA00023098"/>
    </source>
</evidence>
<feature type="domain" description="4'-phosphopantetheinyl transferase" evidence="9">
    <location>
        <begin position="7"/>
        <end position="100"/>
    </location>
</feature>
<dbReference type="Pfam" id="PF01648">
    <property type="entry name" value="ACPS"/>
    <property type="match status" value="1"/>
</dbReference>
<evidence type="ECO:0000256" key="4">
    <source>
        <dbReference type="ARBA" id="ARBA00022832"/>
    </source>
</evidence>
<organism evidence="10 11">
    <name type="scientific">Tistrella bauzanensis</name>
    <dbReference type="NCBI Taxonomy" id="657419"/>
    <lineage>
        <taxon>Bacteria</taxon>
        <taxon>Pseudomonadati</taxon>
        <taxon>Pseudomonadota</taxon>
        <taxon>Alphaproteobacteria</taxon>
        <taxon>Geminicoccales</taxon>
        <taxon>Geminicoccaceae</taxon>
        <taxon>Tistrella</taxon>
    </lineage>
</organism>
<comment type="cofactor">
    <cofactor evidence="8">
        <name>Mg(2+)</name>
        <dbReference type="ChEBI" id="CHEBI:18420"/>
    </cofactor>
</comment>
<dbReference type="InterPro" id="IPR008278">
    <property type="entry name" value="4-PPantetheinyl_Trfase_dom"/>
</dbReference>
<dbReference type="HAMAP" id="MF_00101">
    <property type="entry name" value="AcpS"/>
    <property type="match status" value="1"/>
</dbReference>
<keyword evidence="7 8" id="KW-0275">Fatty acid biosynthesis</keyword>
<comment type="similarity">
    <text evidence="8">Belongs to the P-Pant transferase superfamily. AcpS family.</text>
</comment>
<proteinExistence type="inferred from homology"/>
<keyword evidence="1 8" id="KW-0444">Lipid biosynthesis</keyword>
<evidence type="ECO:0000313" key="10">
    <source>
        <dbReference type="EMBL" id="GGB41953.1"/>
    </source>
</evidence>
<gene>
    <name evidence="8 10" type="primary">acpS</name>
    <name evidence="10" type="ORF">GCM10011505_24210</name>
</gene>
<dbReference type="NCBIfam" id="TIGR00556">
    <property type="entry name" value="pantethn_trn"/>
    <property type="match status" value="1"/>
</dbReference>
<name>A0ABQ1IJ76_9PROT</name>
<sequence length="143" mass="15677">MALIIGTGMDVVDIRRIEKTLARFGDRFVRRCFTEIERERSDRRMRRAESYAKRYAAKEAGAKALGTGLARGVAWRELGVVNVPGGRPTLVLTGGAVRRLAELVPRGHLPKIDLTLTDEYPYAQALVIISAVPDISAQDGSGL</sequence>
<dbReference type="Proteomes" id="UP000603352">
    <property type="component" value="Unassembled WGS sequence"/>
</dbReference>
<evidence type="ECO:0000256" key="5">
    <source>
        <dbReference type="ARBA" id="ARBA00022842"/>
    </source>
</evidence>
<protein>
    <recommendedName>
        <fullName evidence="8">Holo-[acyl-carrier-protein] synthase</fullName>
        <shortName evidence="8">Holo-ACP synthase</shortName>
        <ecNumber evidence="8">2.7.8.7</ecNumber>
    </recommendedName>
    <alternativeName>
        <fullName evidence="8">4'-phosphopantetheinyl transferase AcpS</fullName>
    </alternativeName>
</protein>
<evidence type="ECO:0000256" key="8">
    <source>
        <dbReference type="HAMAP-Rule" id="MF_00101"/>
    </source>
</evidence>
<dbReference type="EC" id="2.7.8.7" evidence="8"/>
<evidence type="ECO:0000256" key="7">
    <source>
        <dbReference type="ARBA" id="ARBA00023160"/>
    </source>
</evidence>
<comment type="function">
    <text evidence="8">Transfers the 4'-phosphopantetheine moiety from coenzyme A to a Ser of acyl-carrier-protein.</text>
</comment>
<evidence type="ECO:0000256" key="1">
    <source>
        <dbReference type="ARBA" id="ARBA00022516"/>
    </source>
</evidence>
<keyword evidence="5 8" id="KW-0460">Magnesium</keyword>
<evidence type="ECO:0000313" key="11">
    <source>
        <dbReference type="Proteomes" id="UP000603352"/>
    </source>
</evidence>
<dbReference type="InterPro" id="IPR004568">
    <property type="entry name" value="Ppantetheine-prot_Trfase_dom"/>
</dbReference>
<dbReference type="SUPFAM" id="SSF56214">
    <property type="entry name" value="4'-phosphopantetheinyl transferase"/>
    <property type="match status" value="1"/>
</dbReference>
<dbReference type="InterPro" id="IPR037143">
    <property type="entry name" value="4-PPantetheinyl_Trfase_dom_sf"/>
</dbReference>
<comment type="subcellular location">
    <subcellularLocation>
        <location evidence="8">Cytoplasm</location>
    </subcellularLocation>
</comment>
<comment type="caution">
    <text evidence="10">The sequence shown here is derived from an EMBL/GenBank/DDBJ whole genome shotgun (WGS) entry which is preliminary data.</text>
</comment>
<keyword evidence="6 8" id="KW-0443">Lipid metabolism</keyword>
<keyword evidence="2 8" id="KW-0808">Transferase</keyword>
<dbReference type="EMBL" id="BMDZ01000026">
    <property type="protein sequence ID" value="GGB41953.1"/>
    <property type="molecule type" value="Genomic_DNA"/>
</dbReference>
<accession>A0ABQ1IJ76</accession>
<evidence type="ECO:0000256" key="2">
    <source>
        <dbReference type="ARBA" id="ARBA00022679"/>
    </source>
</evidence>
<feature type="binding site" evidence="8">
    <location>
        <position position="10"/>
    </location>
    <ligand>
        <name>Mg(2+)</name>
        <dbReference type="ChEBI" id="CHEBI:18420"/>
    </ligand>
</feature>
<reference evidence="11" key="1">
    <citation type="journal article" date="2019" name="Int. J. Syst. Evol. Microbiol.">
        <title>The Global Catalogue of Microorganisms (GCM) 10K type strain sequencing project: providing services to taxonomists for standard genome sequencing and annotation.</title>
        <authorList>
            <consortium name="The Broad Institute Genomics Platform"/>
            <consortium name="The Broad Institute Genome Sequencing Center for Infectious Disease"/>
            <person name="Wu L."/>
            <person name="Ma J."/>
        </authorList>
    </citation>
    <scope>NUCLEOTIDE SEQUENCE [LARGE SCALE GENOMIC DNA]</scope>
    <source>
        <strain evidence="11">CGMCC 1.10188</strain>
    </source>
</reference>
<keyword evidence="4 8" id="KW-0276">Fatty acid metabolism</keyword>
<dbReference type="NCBIfam" id="TIGR00516">
    <property type="entry name" value="acpS"/>
    <property type="match status" value="1"/>
</dbReference>